<keyword evidence="1" id="KW-0812">Transmembrane</keyword>
<feature type="transmembrane region" description="Helical" evidence="1">
    <location>
        <begin position="226"/>
        <end position="245"/>
    </location>
</feature>
<evidence type="ECO:0000256" key="1">
    <source>
        <dbReference type="SAM" id="Phobius"/>
    </source>
</evidence>
<sequence>MLSVKQNTDNKSLEISLKFYSLESTDVHLQHISMWGGSIVVTGGGTCETLTFTKTCTGLSGSGQVILSITPNGETDTFILDQFDYQFGAVSAPGGAVGTGGTTSGGTSSGAVDLAALPLVKDMVVAQVLDANQTEISCDEVCIAAILANAKLTGEIYVSVDGEPMQKLDSTTKLNVDKSSSMKIEIRPTDGSEISKSEIAFIESVESNATSSTTTQNTNKTASKSWVIILVGLGALILIGYFTVVRARSKK</sequence>
<evidence type="ECO:0000313" key="2">
    <source>
        <dbReference type="EMBL" id="CAB4643913.1"/>
    </source>
</evidence>
<keyword evidence="1" id="KW-0472">Membrane</keyword>
<proteinExistence type="predicted"/>
<dbReference type="AlphaFoldDB" id="A0A6J6K6F6"/>
<gene>
    <name evidence="2" type="ORF">UFOPK2166_00418</name>
</gene>
<name>A0A6J6K6F6_9ZZZZ</name>
<organism evidence="2">
    <name type="scientific">freshwater metagenome</name>
    <dbReference type="NCBI Taxonomy" id="449393"/>
    <lineage>
        <taxon>unclassified sequences</taxon>
        <taxon>metagenomes</taxon>
        <taxon>ecological metagenomes</taxon>
    </lineage>
</organism>
<keyword evidence="1" id="KW-1133">Transmembrane helix</keyword>
<protein>
    <submittedName>
        <fullName evidence="2">Unannotated protein</fullName>
    </submittedName>
</protein>
<dbReference type="EMBL" id="CAEZWB010000034">
    <property type="protein sequence ID" value="CAB4643913.1"/>
    <property type="molecule type" value="Genomic_DNA"/>
</dbReference>
<accession>A0A6J6K6F6</accession>
<reference evidence="2" key="1">
    <citation type="submission" date="2020-05" db="EMBL/GenBank/DDBJ databases">
        <authorList>
            <person name="Chiriac C."/>
            <person name="Salcher M."/>
            <person name="Ghai R."/>
            <person name="Kavagutti S V."/>
        </authorList>
    </citation>
    <scope>NUCLEOTIDE SEQUENCE</scope>
</reference>